<reference evidence="3" key="1">
    <citation type="submission" date="2022-03" db="EMBL/GenBank/DDBJ databases">
        <authorList>
            <person name="Martin H S."/>
        </authorList>
    </citation>
    <scope>NUCLEOTIDE SEQUENCE</scope>
</reference>
<accession>A0ABN8J6E1</accession>
<name>A0ABN8J6E1_9NEOP</name>
<evidence type="ECO:0000313" key="3">
    <source>
        <dbReference type="EMBL" id="CAH2075052.1"/>
    </source>
</evidence>
<dbReference type="InterPro" id="IPR036180">
    <property type="entry name" value="Gelsolin-like_dom_sf"/>
</dbReference>
<dbReference type="Gene3D" id="3.40.20.10">
    <property type="entry name" value="Severin"/>
    <property type="match status" value="1"/>
</dbReference>
<evidence type="ECO:0000259" key="2">
    <source>
        <dbReference type="Pfam" id="PF00626"/>
    </source>
</evidence>
<sequence>MFRGGALRVKAFRTGTSTRLDERVADMCDMKCLPLGQLLRAVYPELYAVHNLHEHAPRPEDEDEDSDPAPDPPRLQLSAERINSNGAYLLDDGETMIVYVCCNVGADFLQGALGVGAFSQLPDESRSLPRLDTAISRLLHAFIERLNDERPYAANVLVLRDNSPSRQQFTDRLVDDRVESAFSYYEFLQHVKSQVK</sequence>
<dbReference type="Pfam" id="PF00626">
    <property type="entry name" value="Gelsolin"/>
    <property type="match status" value="1"/>
</dbReference>
<dbReference type="SUPFAM" id="SSF82754">
    <property type="entry name" value="C-terminal, gelsolin-like domain of Sec23/24"/>
    <property type="match status" value="1"/>
</dbReference>
<keyword evidence="4" id="KW-1185">Reference proteome</keyword>
<protein>
    <recommendedName>
        <fullName evidence="2">Gelsolin-like domain-containing protein</fullName>
    </recommendedName>
</protein>
<proteinExistence type="predicted"/>
<dbReference type="InterPro" id="IPR007123">
    <property type="entry name" value="Gelsolin-like_dom"/>
</dbReference>
<dbReference type="Proteomes" id="UP000837857">
    <property type="component" value="Chromosome 8"/>
</dbReference>
<feature type="region of interest" description="Disordered" evidence="1">
    <location>
        <begin position="56"/>
        <end position="76"/>
    </location>
</feature>
<evidence type="ECO:0000313" key="4">
    <source>
        <dbReference type="Proteomes" id="UP000837857"/>
    </source>
</evidence>
<dbReference type="PANTHER" id="PTHR13803:SF39">
    <property type="entry name" value="SECRETORY 24AB, ISOFORM A"/>
    <property type="match status" value="1"/>
</dbReference>
<organism evidence="3 4">
    <name type="scientific">Iphiclides podalirius</name>
    <name type="common">scarce swallowtail</name>
    <dbReference type="NCBI Taxonomy" id="110791"/>
    <lineage>
        <taxon>Eukaryota</taxon>
        <taxon>Metazoa</taxon>
        <taxon>Ecdysozoa</taxon>
        <taxon>Arthropoda</taxon>
        <taxon>Hexapoda</taxon>
        <taxon>Insecta</taxon>
        <taxon>Pterygota</taxon>
        <taxon>Neoptera</taxon>
        <taxon>Endopterygota</taxon>
        <taxon>Lepidoptera</taxon>
        <taxon>Glossata</taxon>
        <taxon>Ditrysia</taxon>
        <taxon>Papilionoidea</taxon>
        <taxon>Papilionidae</taxon>
        <taxon>Papilioninae</taxon>
        <taxon>Iphiclides</taxon>
    </lineage>
</organism>
<dbReference type="PANTHER" id="PTHR13803">
    <property type="entry name" value="SEC24-RELATED PROTEIN"/>
    <property type="match status" value="1"/>
</dbReference>
<gene>
    <name evidence="3" type="ORF">IPOD504_LOCUS16458</name>
</gene>
<feature type="domain" description="Gelsolin-like" evidence="2">
    <location>
        <begin position="70"/>
        <end position="134"/>
    </location>
</feature>
<dbReference type="InterPro" id="IPR029006">
    <property type="entry name" value="ADF-H/Gelsolin-like_dom_sf"/>
</dbReference>
<dbReference type="EMBL" id="OW152820">
    <property type="protein sequence ID" value="CAH2075052.1"/>
    <property type="molecule type" value="Genomic_DNA"/>
</dbReference>
<dbReference type="InterPro" id="IPR050550">
    <property type="entry name" value="SEC23_SEC24_subfamily"/>
</dbReference>
<evidence type="ECO:0000256" key="1">
    <source>
        <dbReference type="SAM" id="MobiDB-lite"/>
    </source>
</evidence>
<feature type="non-terminal residue" evidence="3">
    <location>
        <position position="196"/>
    </location>
</feature>